<gene>
    <name evidence="1" type="ORF">ABT188_32920</name>
</gene>
<evidence type="ECO:0000313" key="1">
    <source>
        <dbReference type="EMBL" id="MER6169296.1"/>
    </source>
</evidence>
<accession>A0ABV1T5M2</accession>
<sequence length="272" mass="29298">MTSFGRFPLTIDQLSAGSAEPVLVVDFIDFSAARQLSQTLGNRTDDNPVYCLDPVSDLARDSAYWPLDELAEGYADLWLKSGPAGPRLTVVGYCSAAALSWAIAARLADQVATRLLLVEPTWPDAQFVSTSFGELRANLGGEPSAAPELAADPDQALRQMQRLLRDDLRLMAERAGMDTTSPTLDELMDRYRAWLSFVLAGSAARTRPVPARPRPTILVTAGTEPCVPDAGVLTYDIVRHSVPPEAPTGETGLADAVLAHTWQNPARPISPS</sequence>
<evidence type="ECO:0000313" key="2">
    <source>
        <dbReference type="Proteomes" id="UP001496720"/>
    </source>
</evidence>
<dbReference type="Gene3D" id="3.40.50.1820">
    <property type="entry name" value="alpha/beta hydrolase"/>
    <property type="match status" value="1"/>
</dbReference>
<dbReference type="EMBL" id="JBEOZY010000063">
    <property type="protein sequence ID" value="MER6169296.1"/>
    <property type="molecule type" value="Genomic_DNA"/>
</dbReference>
<comment type="caution">
    <text evidence="1">The sequence shown here is derived from an EMBL/GenBank/DDBJ whole genome shotgun (WGS) entry which is preliminary data.</text>
</comment>
<reference evidence="1 2" key="1">
    <citation type="submission" date="2024-06" db="EMBL/GenBank/DDBJ databases">
        <title>The Natural Products Discovery Center: Release of the First 8490 Sequenced Strains for Exploring Actinobacteria Biosynthetic Diversity.</title>
        <authorList>
            <person name="Kalkreuter E."/>
            <person name="Kautsar S.A."/>
            <person name="Yang D."/>
            <person name="Bader C.D."/>
            <person name="Teijaro C.N."/>
            <person name="Fluegel L."/>
            <person name="Davis C.M."/>
            <person name="Simpson J.R."/>
            <person name="Lauterbach L."/>
            <person name="Steele A.D."/>
            <person name="Gui C."/>
            <person name="Meng S."/>
            <person name="Li G."/>
            <person name="Viehrig K."/>
            <person name="Ye F."/>
            <person name="Su P."/>
            <person name="Kiefer A.F."/>
            <person name="Nichols A."/>
            <person name="Cepeda A.J."/>
            <person name="Yan W."/>
            <person name="Fan B."/>
            <person name="Jiang Y."/>
            <person name="Adhikari A."/>
            <person name="Zheng C.-J."/>
            <person name="Schuster L."/>
            <person name="Cowan T.M."/>
            <person name="Smanski M.J."/>
            <person name="Chevrette M.G."/>
            <person name="De Carvalho L.P.S."/>
            <person name="Shen B."/>
        </authorList>
    </citation>
    <scope>NUCLEOTIDE SEQUENCE [LARGE SCALE GENOMIC DNA]</scope>
    <source>
        <strain evidence="1 2">NPDC001615</strain>
    </source>
</reference>
<dbReference type="SUPFAM" id="SSF53474">
    <property type="entry name" value="alpha/beta-Hydrolases"/>
    <property type="match status" value="1"/>
</dbReference>
<protein>
    <recommendedName>
        <fullName evidence="3">Thioesterase domain-containing protein</fullName>
    </recommendedName>
</protein>
<name>A0ABV1T5M2_9ACTN</name>
<dbReference type="InterPro" id="IPR029058">
    <property type="entry name" value="AB_hydrolase_fold"/>
</dbReference>
<evidence type="ECO:0008006" key="3">
    <source>
        <dbReference type="Google" id="ProtNLM"/>
    </source>
</evidence>
<dbReference type="Proteomes" id="UP001496720">
    <property type="component" value="Unassembled WGS sequence"/>
</dbReference>
<keyword evidence="2" id="KW-1185">Reference proteome</keyword>
<proteinExistence type="predicted"/>
<organism evidence="1 2">
    <name type="scientific">Streptomyces violaceorubidus</name>
    <dbReference type="NCBI Taxonomy" id="284042"/>
    <lineage>
        <taxon>Bacteria</taxon>
        <taxon>Bacillati</taxon>
        <taxon>Actinomycetota</taxon>
        <taxon>Actinomycetes</taxon>
        <taxon>Kitasatosporales</taxon>
        <taxon>Streptomycetaceae</taxon>
        <taxon>Streptomyces</taxon>
    </lineage>
</organism>
<dbReference type="RefSeq" id="WP_352150475.1">
    <property type="nucleotide sequence ID" value="NZ_JBEOZY010000063.1"/>
</dbReference>